<dbReference type="GO" id="GO:0003723">
    <property type="term" value="F:RNA binding"/>
    <property type="evidence" value="ECO:0007669"/>
    <property type="project" value="UniProtKB-KW"/>
</dbReference>
<organism evidence="3 4">
    <name type="scientific">Tumebacillus permanentifrigoris</name>
    <dbReference type="NCBI Taxonomy" id="378543"/>
    <lineage>
        <taxon>Bacteria</taxon>
        <taxon>Bacillati</taxon>
        <taxon>Bacillota</taxon>
        <taxon>Bacilli</taxon>
        <taxon>Bacillales</taxon>
        <taxon>Alicyclobacillaceae</taxon>
        <taxon>Tumebacillus</taxon>
    </lineage>
</organism>
<dbReference type="Gene3D" id="3.30.70.330">
    <property type="match status" value="1"/>
</dbReference>
<evidence type="ECO:0000256" key="1">
    <source>
        <dbReference type="PROSITE-ProRule" id="PRU00182"/>
    </source>
</evidence>
<name>A0A316D277_9BACL</name>
<accession>A0A316D277</accession>
<dbReference type="InterPro" id="IPR048443">
    <property type="entry name" value="RqcP2_N"/>
</dbReference>
<dbReference type="Gene3D" id="3.30.1370.160">
    <property type="match status" value="1"/>
</dbReference>
<keyword evidence="4" id="KW-1185">Reference proteome</keyword>
<dbReference type="InterPro" id="IPR036986">
    <property type="entry name" value="S4_RNA-bd_sf"/>
</dbReference>
<reference evidence="3 4" key="1">
    <citation type="submission" date="2018-05" db="EMBL/GenBank/DDBJ databases">
        <title>Genomic Encyclopedia of Type Strains, Phase IV (KMG-IV): sequencing the most valuable type-strain genomes for metagenomic binning, comparative biology and taxonomic classification.</title>
        <authorList>
            <person name="Goeker M."/>
        </authorList>
    </citation>
    <scope>NUCLEOTIDE SEQUENCE [LARGE SCALE GENOMIC DNA]</scope>
    <source>
        <strain evidence="3 4">DSM 18773</strain>
    </source>
</reference>
<dbReference type="Gene3D" id="3.10.290.10">
    <property type="entry name" value="RNA-binding S4 domain"/>
    <property type="match status" value="1"/>
</dbReference>
<dbReference type="CDD" id="cd00165">
    <property type="entry name" value="S4"/>
    <property type="match status" value="1"/>
</dbReference>
<dbReference type="SUPFAM" id="SSF55174">
    <property type="entry name" value="Alpha-L RNA-binding motif"/>
    <property type="match status" value="1"/>
</dbReference>
<dbReference type="Pfam" id="PF17774">
    <property type="entry name" value="YlmH_RBD"/>
    <property type="match status" value="1"/>
</dbReference>
<dbReference type="InterPro" id="IPR002942">
    <property type="entry name" value="S4_RNA-bd"/>
</dbReference>
<dbReference type="PANTHER" id="PTHR13633:SF3">
    <property type="entry name" value="MITOCHONDRIAL TRANSCRIPTION RESCUE FACTOR 1"/>
    <property type="match status" value="1"/>
</dbReference>
<keyword evidence="1" id="KW-0694">RNA-binding</keyword>
<dbReference type="AlphaFoldDB" id="A0A316D277"/>
<dbReference type="EMBL" id="QGGL01000033">
    <property type="protein sequence ID" value="PWK04954.1"/>
    <property type="molecule type" value="Genomic_DNA"/>
</dbReference>
<dbReference type="InterPro" id="IPR040591">
    <property type="entry name" value="RqcP2_RBD"/>
</dbReference>
<dbReference type="SMART" id="SM00363">
    <property type="entry name" value="S4"/>
    <property type="match status" value="1"/>
</dbReference>
<dbReference type="OrthoDB" id="9812787at2"/>
<comment type="caution">
    <text evidence="3">The sequence shown here is derived from an EMBL/GenBank/DDBJ whole genome shotgun (WGS) entry which is preliminary data.</text>
</comment>
<protein>
    <submittedName>
        <fullName evidence="3">RNA-binding protein YlmH</fullName>
    </submittedName>
</protein>
<dbReference type="Pfam" id="PF01479">
    <property type="entry name" value="S4"/>
    <property type="match status" value="1"/>
</dbReference>
<dbReference type="PROSITE" id="PS50889">
    <property type="entry name" value="S4"/>
    <property type="match status" value="1"/>
</dbReference>
<sequence>MKQDHVMMHFRPEERPFVERMIDLADRVDDRQSPALTDFLDPRQQKIAMSVVRRHADVEISLSGGIDAAERQRALIAPAYWVPEDSEFELAFLRIAVPGDYVKLSHGDYLGALVGLGMKRGKLGDLSVSDEGCDLVVARDMADFVRLHLNQVGRATVQVQEIERGQVKSVQREFQEKEFTVMSLRLDAVASDAFNLSRTKVVDPIKSGKLQLNWQTIENPATQVEEGDVISLRGHGRVRILEVGGQTKKGRTVLKVGKYI</sequence>
<gene>
    <name evidence="3" type="ORF">C7459_13312</name>
</gene>
<evidence type="ECO:0000313" key="4">
    <source>
        <dbReference type="Proteomes" id="UP000245634"/>
    </source>
</evidence>
<dbReference type="InterPro" id="IPR012677">
    <property type="entry name" value="Nucleotide-bd_a/b_plait_sf"/>
</dbReference>
<dbReference type="Pfam" id="PF21278">
    <property type="entry name" value="YlmH_1st"/>
    <property type="match status" value="1"/>
</dbReference>
<dbReference type="PANTHER" id="PTHR13633">
    <property type="entry name" value="MITOCHONDRIAL TRANSCRIPTION RESCUE FACTOR 1"/>
    <property type="match status" value="1"/>
</dbReference>
<dbReference type="RefSeq" id="WP_109691406.1">
    <property type="nucleotide sequence ID" value="NZ_QGGL01000033.1"/>
</dbReference>
<evidence type="ECO:0000259" key="2">
    <source>
        <dbReference type="SMART" id="SM00363"/>
    </source>
</evidence>
<dbReference type="Proteomes" id="UP000245634">
    <property type="component" value="Unassembled WGS sequence"/>
</dbReference>
<evidence type="ECO:0000313" key="3">
    <source>
        <dbReference type="EMBL" id="PWK04954.1"/>
    </source>
</evidence>
<feature type="domain" description="RNA-binding S4" evidence="2">
    <location>
        <begin position="184"/>
        <end position="246"/>
    </location>
</feature>
<proteinExistence type="predicted"/>